<evidence type="ECO:0000313" key="6">
    <source>
        <dbReference type="EMBL" id="TGN65162.1"/>
    </source>
</evidence>
<dbReference type="Gene3D" id="3.40.605.10">
    <property type="entry name" value="Aldehyde Dehydrogenase, Chain A, domain 1"/>
    <property type="match status" value="1"/>
</dbReference>
<feature type="active site" evidence="3">
    <location>
        <position position="269"/>
    </location>
</feature>
<dbReference type="OrthoDB" id="6882680at2"/>
<dbReference type="CDD" id="cd07103">
    <property type="entry name" value="ALDH_F5_SSADH_GabD"/>
    <property type="match status" value="1"/>
</dbReference>
<feature type="domain" description="Aldehyde dehydrogenase" evidence="5">
    <location>
        <begin position="39"/>
        <end position="490"/>
    </location>
</feature>
<reference evidence="6 7" key="1">
    <citation type="submission" date="2019-04" db="EMBL/GenBank/DDBJ databases">
        <title>Three New Species of Nocardioides, Nocardioides euryhalodurans sp. nov., Nocardioides seonyuensis sp. nov. and Nocardioides eburneoflavus sp. nov. Isolated from Soil.</title>
        <authorList>
            <person name="Roh S.G."/>
            <person name="Lee C."/>
            <person name="Kim M.-K."/>
            <person name="Kim S.B."/>
        </authorList>
    </citation>
    <scope>NUCLEOTIDE SEQUENCE [LARGE SCALE GENOMIC DNA]</scope>
    <source>
        <strain evidence="6 7">MMS17-SY213</strain>
    </source>
</reference>
<dbReference type="Gene3D" id="3.40.309.10">
    <property type="entry name" value="Aldehyde Dehydrogenase, Chain A, domain 2"/>
    <property type="match status" value="1"/>
</dbReference>
<dbReference type="SUPFAM" id="SSF53720">
    <property type="entry name" value="ALDH-like"/>
    <property type="match status" value="1"/>
</dbReference>
<dbReference type="InterPro" id="IPR016161">
    <property type="entry name" value="Ald_DH/histidinol_DH"/>
</dbReference>
<dbReference type="PANTHER" id="PTHR43353">
    <property type="entry name" value="SUCCINATE-SEMIALDEHYDE DEHYDROGENASE, MITOCHONDRIAL"/>
    <property type="match status" value="1"/>
</dbReference>
<dbReference type="AlphaFoldDB" id="A0A4Z1C6X8"/>
<evidence type="ECO:0000256" key="4">
    <source>
        <dbReference type="RuleBase" id="RU003345"/>
    </source>
</evidence>
<dbReference type="FunFam" id="3.40.605.10:FF:000007">
    <property type="entry name" value="NAD/NADP-dependent betaine aldehyde dehydrogenase"/>
    <property type="match status" value="1"/>
</dbReference>
<evidence type="ECO:0000259" key="5">
    <source>
        <dbReference type="Pfam" id="PF00171"/>
    </source>
</evidence>
<proteinExistence type="inferred from homology"/>
<keyword evidence="2 4" id="KW-0560">Oxidoreductase</keyword>
<dbReference type="Proteomes" id="UP000297496">
    <property type="component" value="Unassembled WGS sequence"/>
</dbReference>
<dbReference type="Pfam" id="PF00171">
    <property type="entry name" value="Aldedh"/>
    <property type="match status" value="1"/>
</dbReference>
<dbReference type="GO" id="GO:0004777">
    <property type="term" value="F:succinate-semialdehyde dehydrogenase (NAD+) activity"/>
    <property type="evidence" value="ECO:0007669"/>
    <property type="project" value="TreeGrafter"/>
</dbReference>
<dbReference type="GO" id="GO:0009450">
    <property type="term" value="P:gamma-aminobutyric acid catabolic process"/>
    <property type="evidence" value="ECO:0007669"/>
    <property type="project" value="TreeGrafter"/>
</dbReference>
<dbReference type="PANTHER" id="PTHR43353:SF5">
    <property type="entry name" value="SUCCINATE-SEMIALDEHYDE DEHYDROGENASE, MITOCHONDRIAL"/>
    <property type="match status" value="1"/>
</dbReference>
<dbReference type="EMBL" id="SRRO01000001">
    <property type="protein sequence ID" value="TGN65162.1"/>
    <property type="molecule type" value="Genomic_DNA"/>
</dbReference>
<evidence type="ECO:0000256" key="1">
    <source>
        <dbReference type="ARBA" id="ARBA00009986"/>
    </source>
</evidence>
<sequence length="500" mass="52871">MTSDVAPRPAAVLADGAKPERVRAADAVLRSLSLPPGTDRFDVLNPADDRVIATLPETGPTAALEAVALADEAGRDWAATTPRVRADILRRWYDLLVENAEDIALLITREMGKPLAEARAEVGYGSDFVRWYAEEAVRPGGNVRDVPAGGGTLFTRRAPVGLSVLITPWNFPLAMATRKIAPALAAGCPVLIKPASLTPLTTYHCVALAHQAGLPENLIQVISTTDASTFSETVLRDPRVRKVSFTGSTGVGKVLLRLAADNVLRSSMELGGNAPLIVFDDADLERAVDGAFTAKMRNGGQSCIAANRIYVQDGIADAFVEGLTERMSAVIAGDGLADNVTVGPLIDRRAVAHMQRLVDDAVSRGTTVRAGGRMLEGPGNFFAPTVIDHVPTGADIATTEIFGPIAAIQRFSTEADVLRRANATEFGLAGYVFTENLDRALNVADTLETGLVGINQGVPSNAAAPFGGVKHSGLGREGSAEGLEEYQEVRMYNLARRATA</sequence>
<protein>
    <submittedName>
        <fullName evidence="6">NAD-dependent succinate-semialdehyde dehydrogenase</fullName>
    </submittedName>
</protein>
<accession>A0A4Z1C6X8</accession>
<name>A0A4Z1C6X8_9ACTN</name>
<dbReference type="FunFam" id="3.40.309.10:FF:000004">
    <property type="entry name" value="Succinate-semialdehyde dehydrogenase I"/>
    <property type="match status" value="1"/>
</dbReference>
<comment type="caution">
    <text evidence="6">The sequence shown here is derived from an EMBL/GenBank/DDBJ whole genome shotgun (WGS) entry which is preliminary data.</text>
</comment>
<dbReference type="InterPro" id="IPR029510">
    <property type="entry name" value="Ald_DH_CS_GLU"/>
</dbReference>
<evidence type="ECO:0000256" key="2">
    <source>
        <dbReference type="ARBA" id="ARBA00023002"/>
    </source>
</evidence>
<dbReference type="PROSITE" id="PS00687">
    <property type="entry name" value="ALDEHYDE_DEHYDR_GLU"/>
    <property type="match status" value="1"/>
</dbReference>
<dbReference type="InterPro" id="IPR015590">
    <property type="entry name" value="Aldehyde_DH_dom"/>
</dbReference>
<evidence type="ECO:0000256" key="3">
    <source>
        <dbReference type="PROSITE-ProRule" id="PRU10007"/>
    </source>
</evidence>
<comment type="similarity">
    <text evidence="1 4">Belongs to the aldehyde dehydrogenase family.</text>
</comment>
<dbReference type="RefSeq" id="WP_135839664.1">
    <property type="nucleotide sequence ID" value="NZ_SRRO01000001.1"/>
</dbReference>
<organism evidence="6 7">
    <name type="scientific">Nocardioides eburneiflavus</name>
    <dbReference type="NCBI Taxonomy" id="2518372"/>
    <lineage>
        <taxon>Bacteria</taxon>
        <taxon>Bacillati</taxon>
        <taxon>Actinomycetota</taxon>
        <taxon>Actinomycetes</taxon>
        <taxon>Propionibacteriales</taxon>
        <taxon>Nocardioidaceae</taxon>
        <taxon>Nocardioides</taxon>
    </lineage>
</organism>
<gene>
    <name evidence="6" type="ORF">EXE59_15220</name>
</gene>
<dbReference type="InterPro" id="IPR016163">
    <property type="entry name" value="Ald_DH_C"/>
</dbReference>
<dbReference type="InterPro" id="IPR050740">
    <property type="entry name" value="Aldehyde_DH_Superfamily"/>
</dbReference>
<keyword evidence="7" id="KW-1185">Reference proteome</keyword>
<dbReference type="InterPro" id="IPR016162">
    <property type="entry name" value="Ald_DH_N"/>
</dbReference>
<evidence type="ECO:0000313" key="7">
    <source>
        <dbReference type="Proteomes" id="UP000297496"/>
    </source>
</evidence>